<keyword evidence="3" id="KW-1185">Reference proteome</keyword>
<dbReference type="InterPro" id="IPR027038">
    <property type="entry name" value="RanGap"/>
</dbReference>
<dbReference type="GO" id="GO:0005634">
    <property type="term" value="C:nucleus"/>
    <property type="evidence" value="ECO:0007669"/>
    <property type="project" value="TreeGrafter"/>
</dbReference>
<dbReference type="InterPro" id="IPR011029">
    <property type="entry name" value="DEATH-like_dom_sf"/>
</dbReference>
<evidence type="ECO:0000313" key="3">
    <source>
        <dbReference type="Proteomes" id="UP000007879"/>
    </source>
</evidence>
<name>A0AAN0JAX2_AMPQE</name>
<dbReference type="PROSITE" id="PS50017">
    <property type="entry name" value="DEATH_DOMAIN"/>
    <property type="match status" value="1"/>
</dbReference>
<dbReference type="GO" id="GO:0006913">
    <property type="term" value="P:nucleocytoplasmic transport"/>
    <property type="evidence" value="ECO:0007669"/>
    <property type="project" value="TreeGrafter"/>
</dbReference>
<reference evidence="3" key="1">
    <citation type="journal article" date="2010" name="Nature">
        <title>The Amphimedon queenslandica genome and the evolution of animal complexity.</title>
        <authorList>
            <person name="Srivastava M."/>
            <person name="Simakov O."/>
            <person name="Chapman J."/>
            <person name="Fahey B."/>
            <person name="Gauthier M.E."/>
            <person name="Mitros T."/>
            <person name="Richards G.S."/>
            <person name="Conaco C."/>
            <person name="Dacre M."/>
            <person name="Hellsten U."/>
            <person name="Larroux C."/>
            <person name="Putnam N.H."/>
            <person name="Stanke M."/>
            <person name="Adamska M."/>
            <person name="Darling A."/>
            <person name="Degnan S.M."/>
            <person name="Oakley T.H."/>
            <person name="Plachetzki D.C."/>
            <person name="Zhai Y."/>
            <person name="Adamski M."/>
            <person name="Calcino A."/>
            <person name="Cummins S.F."/>
            <person name="Goodstein D.M."/>
            <person name="Harris C."/>
            <person name="Jackson D.J."/>
            <person name="Leys S.P."/>
            <person name="Shu S."/>
            <person name="Woodcroft B.J."/>
            <person name="Vervoort M."/>
            <person name="Kosik K.S."/>
            <person name="Manning G."/>
            <person name="Degnan B.M."/>
            <person name="Rokhsar D.S."/>
        </authorList>
    </citation>
    <scope>NUCLEOTIDE SEQUENCE [LARGE SCALE GENOMIC DNA]</scope>
</reference>
<organism evidence="2 3">
    <name type="scientific">Amphimedon queenslandica</name>
    <name type="common">Sponge</name>
    <dbReference type="NCBI Taxonomy" id="400682"/>
    <lineage>
        <taxon>Eukaryota</taxon>
        <taxon>Metazoa</taxon>
        <taxon>Porifera</taxon>
        <taxon>Demospongiae</taxon>
        <taxon>Heteroscleromorpha</taxon>
        <taxon>Haplosclerida</taxon>
        <taxon>Niphatidae</taxon>
        <taxon>Amphimedon</taxon>
    </lineage>
</organism>
<feature type="domain" description="Death" evidence="1">
    <location>
        <begin position="48"/>
        <end position="123"/>
    </location>
</feature>
<dbReference type="PANTHER" id="PTHR24113">
    <property type="entry name" value="RAN GTPASE-ACTIVATING PROTEIN 1"/>
    <property type="match status" value="1"/>
</dbReference>
<reference evidence="2" key="2">
    <citation type="submission" date="2024-06" db="UniProtKB">
        <authorList>
            <consortium name="EnsemblMetazoa"/>
        </authorList>
    </citation>
    <scope>IDENTIFICATION</scope>
</reference>
<dbReference type="InterPro" id="IPR000488">
    <property type="entry name" value="Death_dom"/>
</dbReference>
<dbReference type="AlphaFoldDB" id="A0AAN0JAX2"/>
<dbReference type="GO" id="GO:0007165">
    <property type="term" value="P:signal transduction"/>
    <property type="evidence" value="ECO:0007669"/>
    <property type="project" value="InterPro"/>
</dbReference>
<dbReference type="GO" id="GO:0031267">
    <property type="term" value="F:small GTPase binding"/>
    <property type="evidence" value="ECO:0007669"/>
    <property type="project" value="TreeGrafter"/>
</dbReference>
<dbReference type="GO" id="GO:0005096">
    <property type="term" value="F:GTPase activator activity"/>
    <property type="evidence" value="ECO:0007669"/>
    <property type="project" value="InterPro"/>
</dbReference>
<dbReference type="Gene3D" id="1.10.533.10">
    <property type="entry name" value="Death Domain, Fas"/>
    <property type="match status" value="1"/>
</dbReference>
<dbReference type="GO" id="GO:0048471">
    <property type="term" value="C:perinuclear region of cytoplasm"/>
    <property type="evidence" value="ECO:0007669"/>
    <property type="project" value="TreeGrafter"/>
</dbReference>
<dbReference type="InterPro" id="IPR032675">
    <property type="entry name" value="LRR_dom_sf"/>
</dbReference>
<dbReference type="KEGG" id="aqu:109583095"/>
<dbReference type="GO" id="GO:0005829">
    <property type="term" value="C:cytosol"/>
    <property type="evidence" value="ECO:0007669"/>
    <property type="project" value="TreeGrafter"/>
</dbReference>
<dbReference type="RefSeq" id="XP_019853828.1">
    <property type="nucleotide sequence ID" value="XM_019998269.1"/>
</dbReference>
<dbReference type="Gene3D" id="3.80.10.10">
    <property type="entry name" value="Ribonuclease Inhibitor"/>
    <property type="match status" value="1"/>
</dbReference>
<accession>A0AAN0JAX2</accession>
<evidence type="ECO:0000259" key="1">
    <source>
        <dbReference type="PROSITE" id="PS50017"/>
    </source>
</evidence>
<dbReference type="SUPFAM" id="SSF52047">
    <property type="entry name" value="RNI-like"/>
    <property type="match status" value="1"/>
</dbReference>
<proteinExistence type="predicted"/>
<dbReference type="EnsemblMetazoa" id="XM_019998269.1">
    <property type="protein sequence ID" value="XP_019853828.1"/>
    <property type="gene ID" value="LOC109583095"/>
</dbReference>
<protein>
    <recommendedName>
        <fullName evidence="1">Death domain-containing protein</fullName>
    </recommendedName>
</protein>
<evidence type="ECO:0000313" key="2">
    <source>
        <dbReference type="EnsemblMetazoa" id="XP_019853828.1"/>
    </source>
</evidence>
<sequence length="928" mass="105289">MEYAFVVKGVAERFAKMTQRRRQPLVLLEKERLAEINEELRISGFSNAKWLELGLSLGLSLQALKTIETDYGRPGASRCLMECLEKWLSRADNVTGPLSWITLANGLCRIGETSSAEMISKLSDPASGVFQRYSVRLSAVSISEESVDLLCTERLISNETRTGVESVGGFLLGDTLREIRTSITEDHNKLRALGDILLKSDEAKTIGQGILKECDELFPEFDVASTLSVAVPPAVVSIANNVSSNGKTIATSVATPVTSSTNQSTLSAGEFFFNAAHKPIFNEVRGSFGILIDELVPLIAQSIPSAEKMKSFLQRSFPELSVELSNADDIDDIMSIIVKKCRVNDISIIKTIVKRFKITEANPLISEYEDEVKVVCGSLKDFLSQNQPEHFNDFETIQFTLGWEPDEHSLDDIRNLLEEAFKELNKRIIVRSIHRGNSIIIICYAPHHLLAALFLEAQDNLTVLKKEFHLIRLTIGHYTVYDKRIRYKVMNNECLAEEIKLADGEEQKLRSLLDYKEGSVVKHKNIISKRKERELKVKLLTKEKFINNIFKSRKSEIQYLQTSLLMKAGREEALVEYKKEIEFLQNSVSLNSMQSAHYAEKLKLKKPNILKKHQSTQSLVVHSPLAEYQRGDHFFSEEEQLEGYKAHSYEASLDKDLVFSSHVCSMLEFIQLFQFMIEQEISLPILHKIRNDLSSNDEKASLFSETINDDPILVDALRQDKEQHDKGIYQCVNWYSDSVYLQSASPLQSREVIRELNINHKKVLLEQLPTNSVVLMLSSKKLHGLNLRRLEIDATPLTNDCIQYLCTLLTNNKLIQELFINTRSISDRGVANICQVLENNSTLTVLDREDNPLITSTSSQSLSQLLLNNSSLNILNLRRTSLSTEAVLLILQSLSYNKSITKLRLDYRHVSSGIDLNYYPIQDRVVWW</sequence>
<dbReference type="Proteomes" id="UP000007879">
    <property type="component" value="Unassembled WGS sequence"/>
</dbReference>
<dbReference type="PANTHER" id="PTHR24113:SF15">
    <property type="entry name" value="NACHT DOMAIN-CONTAINING PROTEIN"/>
    <property type="match status" value="1"/>
</dbReference>
<dbReference type="GeneID" id="109583095"/>